<dbReference type="SUPFAM" id="SSF81296">
    <property type="entry name" value="E set domains"/>
    <property type="match status" value="1"/>
</dbReference>
<evidence type="ECO:0000256" key="5">
    <source>
        <dbReference type="ARBA" id="ARBA00022764"/>
    </source>
</evidence>
<evidence type="ECO:0000256" key="1">
    <source>
        <dbReference type="ARBA" id="ARBA00004418"/>
    </source>
</evidence>
<keyword evidence="6" id="KW-0186">Copper</keyword>
<dbReference type="EMBL" id="JBFNQD010000003">
    <property type="protein sequence ID" value="MEW9306634.1"/>
    <property type="molecule type" value="Genomic_DNA"/>
</dbReference>
<gene>
    <name evidence="9" type="primary">copC</name>
    <name evidence="9" type="ORF">ABXS05_13870</name>
</gene>
<feature type="chain" id="PRO_5045925271" evidence="7">
    <location>
        <begin position="32"/>
        <end position="129"/>
    </location>
</feature>
<dbReference type="InterPro" id="IPR014756">
    <property type="entry name" value="Ig_E-set"/>
</dbReference>
<keyword evidence="3" id="KW-0479">Metal-binding</keyword>
<comment type="subcellular location">
    <subcellularLocation>
        <location evidence="1">Periplasm</location>
    </subcellularLocation>
</comment>
<evidence type="ECO:0000256" key="6">
    <source>
        <dbReference type="ARBA" id="ARBA00023008"/>
    </source>
</evidence>
<dbReference type="PANTHER" id="PTHR34820">
    <property type="entry name" value="INNER MEMBRANE PROTEIN YEBZ"/>
    <property type="match status" value="1"/>
</dbReference>
<accession>A0ABV3PMU7</accession>
<feature type="signal peptide" evidence="7">
    <location>
        <begin position="1"/>
        <end position="31"/>
    </location>
</feature>
<evidence type="ECO:0000313" key="10">
    <source>
        <dbReference type="Proteomes" id="UP001555786"/>
    </source>
</evidence>
<proteinExistence type="inferred from homology"/>
<evidence type="ECO:0000256" key="7">
    <source>
        <dbReference type="SAM" id="SignalP"/>
    </source>
</evidence>
<feature type="domain" description="CopC" evidence="8">
    <location>
        <begin position="32"/>
        <end position="127"/>
    </location>
</feature>
<dbReference type="Proteomes" id="UP001555786">
    <property type="component" value="Unassembled WGS sequence"/>
</dbReference>
<sequence>MKVPIMSITRKVSSLTLALALGLGATGAALAHAHLKSSAPAGDSAVAAPATLELHFSEGVDLKFSGVSLTGPDQKAIATGDTAHAGNDEASLSVPVTAKLAPGKYTVQWHVLSKDGHKVKGSYSFDVKP</sequence>
<dbReference type="InterPro" id="IPR032694">
    <property type="entry name" value="CopC/D"/>
</dbReference>
<name>A0ABV3PMU7_9HYPH</name>
<evidence type="ECO:0000256" key="4">
    <source>
        <dbReference type="ARBA" id="ARBA00022729"/>
    </source>
</evidence>
<dbReference type="NCBIfam" id="NF033814">
    <property type="entry name" value="copper_CopC"/>
    <property type="match status" value="1"/>
</dbReference>
<protein>
    <submittedName>
        <fullName evidence="9">Copper homeostasis periplasmic binding protein CopC</fullName>
    </submittedName>
</protein>
<reference evidence="9 10" key="1">
    <citation type="submission" date="2024-07" db="EMBL/GenBank/DDBJ databases">
        <title>Description of Labrys sedimenti sp. nov., isolated from a diclofenac-degrading enrichment culture.</title>
        <authorList>
            <person name="Tancsics A."/>
            <person name="Csepanyi A."/>
        </authorList>
    </citation>
    <scope>NUCLEOTIDE SEQUENCE [LARGE SCALE GENOMIC DNA]</scope>
    <source>
        <strain evidence="9 10">LMG 23578</strain>
    </source>
</reference>
<dbReference type="InterPro" id="IPR014755">
    <property type="entry name" value="Cu-Rt/internalin_Ig-like"/>
</dbReference>
<dbReference type="InterPro" id="IPR047685">
    <property type="entry name" value="CopC-like"/>
</dbReference>
<evidence type="ECO:0000256" key="2">
    <source>
        <dbReference type="ARBA" id="ARBA00010509"/>
    </source>
</evidence>
<keyword evidence="5" id="KW-0574">Periplasm</keyword>
<dbReference type="InterPro" id="IPR007348">
    <property type="entry name" value="CopC_dom"/>
</dbReference>
<keyword evidence="4 7" id="KW-0732">Signal</keyword>
<dbReference type="PANTHER" id="PTHR34820:SF4">
    <property type="entry name" value="INNER MEMBRANE PROTEIN YEBZ"/>
    <property type="match status" value="1"/>
</dbReference>
<evidence type="ECO:0000256" key="3">
    <source>
        <dbReference type="ARBA" id="ARBA00022723"/>
    </source>
</evidence>
<dbReference type="RefSeq" id="WP_367624285.1">
    <property type="nucleotide sequence ID" value="NZ_JBFNQD010000003.1"/>
</dbReference>
<organism evidence="9 10">
    <name type="scientific">Labrys neptuniae</name>
    <dbReference type="NCBI Taxonomy" id="376174"/>
    <lineage>
        <taxon>Bacteria</taxon>
        <taxon>Pseudomonadati</taxon>
        <taxon>Pseudomonadota</taxon>
        <taxon>Alphaproteobacteria</taxon>
        <taxon>Hyphomicrobiales</taxon>
        <taxon>Xanthobacteraceae</taxon>
        <taxon>Labrys</taxon>
    </lineage>
</organism>
<evidence type="ECO:0000259" key="8">
    <source>
        <dbReference type="Pfam" id="PF04234"/>
    </source>
</evidence>
<dbReference type="Gene3D" id="2.60.40.1220">
    <property type="match status" value="1"/>
</dbReference>
<keyword evidence="10" id="KW-1185">Reference proteome</keyword>
<comment type="similarity">
    <text evidence="2">Belongs to the CopC family.</text>
</comment>
<evidence type="ECO:0000313" key="9">
    <source>
        <dbReference type="EMBL" id="MEW9306634.1"/>
    </source>
</evidence>
<comment type="caution">
    <text evidence="9">The sequence shown here is derived from an EMBL/GenBank/DDBJ whole genome shotgun (WGS) entry which is preliminary data.</text>
</comment>
<dbReference type="Pfam" id="PF04234">
    <property type="entry name" value="CopC"/>
    <property type="match status" value="1"/>
</dbReference>